<sequence>MEYVQNDPGTSGTQQPSDFPDRAMNDPMASTSSCSSSPTSSVEDMSVSETESQTVPSSRRHCDKYNLRRSSLRVRAQTEQKTRQPKERKPKSRPPPLSKYRRRSANARERCRMQEMNEAFEDLKKALPQAGLEASGGEVNPKCKGQPTKITVLRLAINYINALSDILGYHSDGDVMSDDLGSDAASTSTNCTTSGSGDDESLVSSDADTGVSDLEFFAPDLVPDFPPGFEADLGVTLSPEEEMCLELVASVL</sequence>
<reference evidence="3 4" key="1">
    <citation type="journal article" date="2023" name="Sci. Data">
        <title>Genome assembly of the Korean intertidal mud-creeper Batillaria attramentaria.</title>
        <authorList>
            <person name="Patra A.K."/>
            <person name="Ho P.T."/>
            <person name="Jun S."/>
            <person name="Lee S.J."/>
            <person name="Kim Y."/>
            <person name="Won Y.J."/>
        </authorList>
    </citation>
    <scope>NUCLEOTIDE SEQUENCE [LARGE SCALE GENOMIC DNA]</scope>
    <source>
        <strain evidence="3">Wonlab-2016</strain>
    </source>
</reference>
<gene>
    <name evidence="3" type="ORF">BaRGS_00023774</name>
</gene>
<proteinExistence type="predicted"/>
<dbReference type="Pfam" id="PF00010">
    <property type="entry name" value="HLH"/>
    <property type="match status" value="1"/>
</dbReference>
<dbReference type="CDD" id="cd11431">
    <property type="entry name" value="bHLH_TS_taxi_Dei"/>
    <property type="match status" value="1"/>
</dbReference>
<feature type="region of interest" description="Disordered" evidence="1">
    <location>
        <begin position="1"/>
        <end position="107"/>
    </location>
</feature>
<feature type="compositionally biased region" description="Low complexity" evidence="1">
    <location>
        <begin position="182"/>
        <end position="196"/>
    </location>
</feature>
<dbReference type="AlphaFoldDB" id="A0ABD0KD43"/>
<accession>A0ABD0KD43</accession>
<dbReference type="InterPro" id="IPR050359">
    <property type="entry name" value="bHLH_transcription_factors"/>
</dbReference>
<protein>
    <recommendedName>
        <fullName evidence="2">BHLH domain-containing protein</fullName>
    </recommendedName>
</protein>
<dbReference type="InterPro" id="IPR036638">
    <property type="entry name" value="HLH_DNA-bd_sf"/>
</dbReference>
<comment type="caution">
    <text evidence="3">The sequence shown here is derived from an EMBL/GenBank/DDBJ whole genome shotgun (WGS) entry which is preliminary data.</text>
</comment>
<evidence type="ECO:0000259" key="2">
    <source>
        <dbReference type="PROSITE" id="PS50888"/>
    </source>
</evidence>
<dbReference type="EMBL" id="JACVVK020000201">
    <property type="protein sequence ID" value="KAK7484996.1"/>
    <property type="molecule type" value="Genomic_DNA"/>
</dbReference>
<dbReference type="PANTHER" id="PTHR19290">
    <property type="entry name" value="BASIC HELIX-LOOP-HELIX PROTEIN NEUROGENIN-RELATED"/>
    <property type="match status" value="1"/>
</dbReference>
<evidence type="ECO:0000256" key="1">
    <source>
        <dbReference type="SAM" id="MobiDB-lite"/>
    </source>
</evidence>
<keyword evidence="4" id="KW-1185">Reference proteome</keyword>
<feature type="region of interest" description="Disordered" evidence="1">
    <location>
        <begin position="181"/>
        <end position="206"/>
    </location>
</feature>
<dbReference type="Proteomes" id="UP001519460">
    <property type="component" value="Unassembled WGS sequence"/>
</dbReference>
<feature type="compositionally biased region" description="Low complexity" evidence="1">
    <location>
        <begin position="30"/>
        <end position="41"/>
    </location>
</feature>
<evidence type="ECO:0000313" key="4">
    <source>
        <dbReference type="Proteomes" id="UP001519460"/>
    </source>
</evidence>
<dbReference type="InterPro" id="IPR011598">
    <property type="entry name" value="bHLH_dom"/>
</dbReference>
<evidence type="ECO:0000313" key="3">
    <source>
        <dbReference type="EMBL" id="KAK7484996.1"/>
    </source>
</evidence>
<dbReference type="PANTHER" id="PTHR19290:SF147">
    <property type="entry name" value="HELIX-LOOP-HELIX PROTEIN DELILAH"/>
    <property type="match status" value="1"/>
</dbReference>
<organism evidence="3 4">
    <name type="scientific">Batillaria attramentaria</name>
    <dbReference type="NCBI Taxonomy" id="370345"/>
    <lineage>
        <taxon>Eukaryota</taxon>
        <taxon>Metazoa</taxon>
        <taxon>Spiralia</taxon>
        <taxon>Lophotrochozoa</taxon>
        <taxon>Mollusca</taxon>
        <taxon>Gastropoda</taxon>
        <taxon>Caenogastropoda</taxon>
        <taxon>Sorbeoconcha</taxon>
        <taxon>Cerithioidea</taxon>
        <taxon>Batillariidae</taxon>
        <taxon>Batillaria</taxon>
    </lineage>
</organism>
<feature type="compositionally biased region" description="Basic and acidic residues" evidence="1">
    <location>
        <begin position="76"/>
        <end position="87"/>
    </location>
</feature>
<dbReference type="SUPFAM" id="SSF47459">
    <property type="entry name" value="HLH, helix-loop-helix DNA-binding domain"/>
    <property type="match status" value="1"/>
</dbReference>
<dbReference type="PROSITE" id="PS50888">
    <property type="entry name" value="BHLH"/>
    <property type="match status" value="1"/>
</dbReference>
<feature type="domain" description="BHLH" evidence="2">
    <location>
        <begin position="100"/>
        <end position="163"/>
    </location>
</feature>
<feature type="compositionally biased region" description="Polar residues" evidence="1">
    <location>
        <begin position="47"/>
        <end position="57"/>
    </location>
</feature>
<dbReference type="SMART" id="SM00353">
    <property type="entry name" value="HLH"/>
    <property type="match status" value="1"/>
</dbReference>
<dbReference type="Gene3D" id="4.10.280.10">
    <property type="entry name" value="Helix-loop-helix DNA-binding domain"/>
    <property type="match status" value="1"/>
</dbReference>
<name>A0ABD0KD43_9CAEN</name>
<feature type="compositionally biased region" description="Polar residues" evidence="1">
    <location>
        <begin position="7"/>
        <end position="17"/>
    </location>
</feature>